<dbReference type="Pfam" id="PF25973">
    <property type="entry name" value="BSH_CzcB"/>
    <property type="match status" value="1"/>
</dbReference>
<feature type="domain" description="CzcB-like barrel-sandwich hybrid" evidence="2">
    <location>
        <begin position="66"/>
        <end position="252"/>
    </location>
</feature>
<dbReference type="EMBL" id="CP024847">
    <property type="protein sequence ID" value="AUR53099.1"/>
    <property type="molecule type" value="Genomic_DNA"/>
</dbReference>
<protein>
    <recommendedName>
        <fullName evidence="2">CzcB-like barrel-sandwich hybrid domain-containing protein</fullName>
    </recommendedName>
</protein>
<keyword evidence="1" id="KW-0472">Membrane</keyword>
<dbReference type="Gene3D" id="2.40.30.170">
    <property type="match status" value="1"/>
</dbReference>
<keyword evidence="4" id="KW-1185">Reference proteome</keyword>
<name>A0A2I7N9G6_9NEIS</name>
<dbReference type="InterPro" id="IPR058647">
    <property type="entry name" value="BSH_CzcB-like"/>
</dbReference>
<dbReference type="PANTHER" id="PTHR30386">
    <property type="entry name" value="MEMBRANE FUSION SUBUNIT OF EMRAB-TOLC MULTIDRUG EFFLUX PUMP"/>
    <property type="match status" value="1"/>
</dbReference>
<feature type="transmembrane region" description="Helical" evidence="1">
    <location>
        <begin position="29"/>
        <end position="49"/>
    </location>
</feature>
<accession>A0A2I7N9G6</accession>
<reference evidence="4" key="1">
    <citation type="submission" date="2017-11" db="EMBL/GenBank/DDBJ databases">
        <authorList>
            <person name="Chan K.G."/>
            <person name="Lee L.S."/>
        </authorList>
    </citation>
    <scope>NUCLEOTIDE SEQUENCE [LARGE SCALE GENOMIC DNA]</scope>
    <source>
        <strain evidence="4">DSM 100970</strain>
    </source>
</reference>
<organism evidence="3 4">
    <name type="scientific">Aquella oligotrophica</name>
    <dbReference type="NCBI Taxonomy" id="2067065"/>
    <lineage>
        <taxon>Bacteria</taxon>
        <taxon>Pseudomonadati</taxon>
        <taxon>Pseudomonadota</taxon>
        <taxon>Betaproteobacteria</taxon>
        <taxon>Neisseriales</taxon>
        <taxon>Neisseriaceae</taxon>
        <taxon>Aquella</taxon>
    </lineage>
</organism>
<dbReference type="Gene3D" id="1.10.287.470">
    <property type="entry name" value="Helix hairpin bin"/>
    <property type="match status" value="1"/>
</dbReference>
<keyword evidence="1" id="KW-1133">Transmembrane helix</keyword>
<evidence type="ECO:0000256" key="1">
    <source>
        <dbReference type="SAM" id="Phobius"/>
    </source>
</evidence>
<evidence type="ECO:0000313" key="4">
    <source>
        <dbReference type="Proteomes" id="UP000236655"/>
    </source>
</evidence>
<dbReference type="AlphaFoldDB" id="A0A2I7N9G6"/>
<dbReference type="RefSeq" id="WP_102952385.1">
    <property type="nucleotide sequence ID" value="NZ_CP024847.1"/>
</dbReference>
<dbReference type="Gene3D" id="2.40.50.100">
    <property type="match status" value="1"/>
</dbReference>
<evidence type="ECO:0000259" key="2">
    <source>
        <dbReference type="Pfam" id="PF25973"/>
    </source>
</evidence>
<keyword evidence="1" id="KW-0812">Transmembrane</keyword>
<dbReference type="OrthoDB" id="9814657at2"/>
<evidence type="ECO:0000313" key="3">
    <source>
        <dbReference type="EMBL" id="AUR53099.1"/>
    </source>
</evidence>
<dbReference type="PANTHER" id="PTHR30386:SF18">
    <property type="entry name" value="INNER MEMBRANE PROTEIN YIAV-RELATED"/>
    <property type="match status" value="1"/>
</dbReference>
<dbReference type="KEGG" id="nba:CUN60_12635"/>
<dbReference type="Proteomes" id="UP000236655">
    <property type="component" value="Chromosome"/>
</dbReference>
<gene>
    <name evidence="3" type="ORF">CUN60_12635</name>
</gene>
<dbReference type="InterPro" id="IPR050739">
    <property type="entry name" value="MFP"/>
</dbReference>
<proteinExistence type="predicted"/>
<sequence>MFKLKQVNRNPNSKAEYGLGKKLIPRLQWYLLAVFLLLPMIYLVGKIVYDNFYPHAKGVVVAEEFNINAPIDGYVESINYLQGDKVKINMNLVKLKSPVLESQITTLSRQMETLLQQKNAYQNPEIAELEELKKQALGQIKTSKSYYDNLLVYQKQGIVTLLQLHDARQLYLNAEQQYKMILARITQAKLDFEVNKAQVFDDDIRKIELEMIDKNKQNELLNLVAPTNGTIKEIAVHSGEFVAKDKNILVISSQDQFRVLAFVDAKYLARVHAGARVRLILPNKGIASGIIENIPSFTDKLYKGVDLVGSQNERKPVIVIKPESGFPDSYKVNGIEVEVLL</sequence>